<sequence>MNRHHRRPPSVLAAAAMAAGLALGTACGGDGESTTAPKGETTTTTAQSPGENEPAPQGGSERDDLVRFALDDRSSFDRTAGY</sequence>
<evidence type="ECO:0000313" key="3">
    <source>
        <dbReference type="EMBL" id="MBB5798058.1"/>
    </source>
</evidence>
<dbReference type="Proteomes" id="UP000590647">
    <property type="component" value="Unassembled WGS sequence"/>
</dbReference>
<dbReference type="EMBL" id="JACHNE010000001">
    <property type="protein sequence ID" value="MBB5798058.1"/>
    <property type="molecule type" value="Genomic_DNA"/>
</dbReference>
<proteinExistence type="predicted"/>
<name>A0A7W9LVZ2_9ACTN</name>
<dbReference type="AlphaFoldDB" id="A0A7W9LVZ2"/>
<feature type="compositionally biased region" description="Low complexity" evidence="1">
    <location>
        <begin position="34"/>
        <end position="45"/>
    </location>
</feature>
<gene>
    <name evidence="3" type="ORF">HDA41_006022</name>
</gene>
<keyword evidence="4" id="KW-1185">Reference proteome</keyword>
<evidence type="ECO:0000313" key="4">
    <source>
        <dbReference type="Proteomes" id="UP000590647"/>
    </source>
</evidence>
<accession>A0A7W9LVZ2</accession>
<dbReference type="RefSeq" id="WP_184989407.1">
    <property type="nucleotide sequence ID" value="NZ_JACHNE010000001.1"/>
</dbReference>
<evidence type="ECO:0000256" key="1">
    <source>
        <dbReference type="SAM" id="MobiDB-lite"/>
    </source>
</evidence>
<protein>
    <submittedName>
        <fullName evidence="3">Uncharacterized protein</fullName>
    </submittedName>
</protein>
<feature type="signal peptide" evidence="2">
    <location>
        <begin position="1"/>
        <end position="28"/>
    </location>
</feature>
<feature type="chain" id="PRO_5031317075" evidence="2">
    <location>
        <begin position="29"/>
        <end position="82"/>
    </location>
</feature>
<reference evidence="3 4" key="1">
    <citation type="submission" date="2020-08" db="EMBL/GenBank/DDBJ databases">
        <title>Sequencing the genomes of 1000 actinobacteria strains.</title>
        <authorList>
            <person name="Klenk H.-P."/>
        </authorList>
    </citation>
    <scope>NUCLEOTIDE SEQUENCE [LARGE SCALE GENOMIC DNA]</scope>
    <source>
        <strain evidence="3 4">DSM 40084</strain>
    </source>
</reference>
<organism evidence="3 4">
    <name type="scientific">Streptomyces caelestis</name>
    <dbReference type="NCBI Taxonomy" id="36816"/>
    <lineage>
        <taxon>Bacteria</taxon>
        <taxon>Bacillati</taxon>
        <taxon>Actinomycetota</taxon>
        <taxon>Actinomycetes</taxon>
        <taxon>Kitasatosporales</taxon>
        <taxon>Streptomycetaceae</taxon>
        <taxon>Streptomyces</taxon>
    </lineage>
</organism>
<dbReference type="PROSITE" id="PS51257">
    <property type="entry name" value="PROKAR_LIPOPROTEIN"/>
    <property type="match status" value="1"/>
</dbReference>
<feature type="region of interest" description="Disordered" evidence="1">
    <location>
        <begin position="25"/>
        <end position="82"/>
    </location>
</feature>
<comment type="caution">
    <text evidence="3">The sequence shown here is derived from an EMBL/GenBank/DDBJ whole genome shotgun (WGS) entry which is preliminary data.</text>
</comment>
<evidence type="ECO:0000256" key="2">
    <source>
        <dbReference type="SAM" id="SignalP"/>
    </source>
</evidence>
<keyword evidence="2" id="KW-0732">Signal</keyword>
<feature type="compositionally biased region" description="Basic and acidic residues" evidence="1">
    <location>
        <begin position="60"/>
        <end position="76"/>
    </location>
</feature>